<comment type="caution">
    <text evidence="18">The sequence shown here is derived from an EMBL/GenBank/DDBJ whole genome shotgun (WGS) entry which is preliminary data.</text>
</comment>
<dbReference type="Pfam" id="PF00041">
    <property type="entry name" value="fn3"/>
    <property type="match status" value="8"/>
</dbReference>
<dbReference type="FunFam" id="3.90.190.10:FF:000009">
    <property type="entry name" value="Receptor-type tyrosine-protein phosphatase beta"/>
    <property type="match status" value="1"/>
</dbReference>
<comment type="subcellular location">
    <subcellularLocation>
        <location evidence="1">Membrane</location>
        <topology evidence="1">Single-pass type I membrane protein</topology>
    </subcellularLocation>
</comment>
<dbReference type="CDD" id="cd00063">
    <property type="entry name" value="FN3"/>
    <property type="match status" value="8"/>
</dbReference>
<sequence length="1661" mass="180893">MLVLTTGLAYFGAFVLVAYGQSNCSTCQYKTSITTTEITFYTDNSLPCSVQNASLQKTNNSFTVGGLIPGYTYSLKINCTDTCCGNFSTSPATVDNITVIDQTNSSLSVTWLAPQGHVDSYEVYIFSALLNKTNVTSSNQTQFQHLLSGSTYILTITSIRAGLKNTSQPFQLATKPNPPSTISVSGQTNASFSTSWGVPMLMDGVNVSYEVSVKSSQSSFNSTILTNSNSTQLSGLSPGNQYSIYVSSVGGLGLKSSSVSITAYTLPNAVQNLQASTMNTTSVYLTWSQPPGNSSLLSYKIQINGTSFTISNFSLLITQLQPGTSYNCSITAVITAANVSGPTQNTSCITKPRPVANLNASSIDTTTVHLSWTHQDNALSYLYELSVNGTAKWNQTTETADVGGLTPGTNYNFTVVTIINNIRSDASPISAYTGLDKASNISVVGTSVSLRVTWTAPAGTVSLYTVTLLLNGTVLQIQNQTDASPVLFSNLIPGTLYAVTVGVSSGPVQVNSGSVQNATLPSPPGVINLTQKTTNSLNISWVQPFNMSSVYYSFKVMYQCNGSNISTSYQNVSGSTNSSMITDLIPGSSCLIAVQTLGALGYLSSAQEILAYTCPSAVNNLKVVWFTEHTVSLTWQQSDKMTSNYSYLITVSSPNGTYTVQLIVSNTTAQLQQLPSASQYNISVITQTADNTQSAPVFITAFTKPMQVVSVVSKLLNITEVWLSWMRPQEYNNGISYRVQISNCTEHSRSLQVQSENITITKLEPGTLCLFSVYSISYGIQGDPVNISFYTMPSALVPVMSNNGSNASVVVTWSTPVGHVAQYMLNISSGNWNLSVVLNNTANTYTFTQLAAATVYALTFVTISGPYEEASQPIYMATYPNKPGDIQVLSKTTDTLSLGWTAAVGMRPGSFNYSLTYQPDPSNTTYITPNTSLLLTGLLSGTSYNITLTTVGPWNFRSEAVIRYPITTKPEAVKNLSITSTSTNSLSLEWTGPLGGSVYEVFVNGVSVRNTSLQQMTLDSLVPGTLYNISVQSATTDLTKGDIQLLQACTDVAAVDSISCWGPNLTSAMLNLTWSYPSGSSYKTFQIQLSTTTNTLTTVNTTGLYYSFTALQYNTNYTVTLSAQSCGKNSLATQISCRTGITNPPVPTADKDVTVAAKEYNKFSLTVQSELLNSVNGPVLYYGFLITSDASASVDNRSVSDQYLTQTYKDWQAGQVTVYLALVCENMARSAQGQLTVVIGEGTQWHGYQNGALSAKSSYSFAVVLFTRLEVQHGLVVGSQSYYSVSSFQQNFIILPENPVLISGAAGGAACTVVLLIVILIAVLLRRKQSKEDSPGVPIHSVRSQPIRVEDYEAHYRRQRADSFCGFAAEFEDLKPVGVNQMKNVALAPENRTKNRYNNVLPYDNSRVKLSVLGSSFDDYINASYMPGHTSRKEFIAAQGPLPCTVNDFWRMTWEKNIHTVVMLTRCNEQGRVKCEKYWPSETKHFNSLTVTVTSEIILEDWTIRDIHVKNVKTAETRSIRQFHFTAWPDHGVPETTELLINFRHLVREHMDQYSRHSPTLVHCSAGVGRTGTFIAIDRLIFQIEREGVVDVYGIIHDLRMHRPLMVQTEDQYVFLNQCAVDIIRSRTGTNVDLIYQNTAALSVYENFEPMKKPKNGYHKA</sequence>
<feature type="domain" description="Fibronectin type-III" evidence="17">
    <location>
        <begin position="882"/>
        <end position="971"/>
    </location>
</feature>
<feature type="domain" description="Fibronectin type-III" evidence="17">
    <location>
        <begin position="523"/>
        <end position="617"/>
    </location>
</feature>
<evidence type="ECO:0000256" key="14">
    <source>
        <dbReference type="SAM" id="SignalP"/>
    </source>
</evidence>
<name>A0A8T2KW33_ASTMX</name>
<keyword evidence="4 14" id="KW-0732">Signal</keyword>
<feature type="domain" description="Tyrosine specific protein phosphatases" evidence="16">
    <location>
        <begin position="1541"/>
        <end position="1614"/>
    </location>
</feature>
<dbReference type="InterPro" id="IPR029021">
    <property type="entry name" value="Prot-tyrosine_phosphatase-like"/>
</dbReference>
<dbReference type="InterPro" id="IPR003595">
    <property type="entry name" value="Tyr_Pase_cat"/>
</dbReference>
<dbReference type="PRINTS" id="PR00700">
    <property type="entry name" value="PRTYPHPHTASE"/>
</dbReference>
<keyword evidence="6" id="KW-0378">Hydrolase</keyword>
<dbReference type="EC" id="3.1.3.48" evidence="2"/>
<dbReference type="InterPro" id="IPR000242">
    <property type="entry name" value="PTP_cat"/>
</dbReference>
<dbReference type="PROSITE" id="PS50055">
    <property type="entry name" value="TYR_PHOSPHATASE_PTP"/>
    <property type="match status" value="1"/>
</dbReference>
<dbReference type="PANTHER" id="PTHR46957">
    <property type="entry name" value="CYTOKINE RECEPTOR"/>
    <property type="match status" value="1"/>
</dbReference>
<feature type="domain" description="Fibronectin type-III" evidence="17">
    <location>
        <begin position="93"/>
        <end position="177"/>
    </location>
</feature>
<dbReference type="InterPro" id="IPR003961">
    <property type="entry name" value="FN3_dom"/>
</dbReference>
<comment type="catalytic activity">
    <reaction evidence="12">
        <text>O-phospho-L-tyrosyl-[protein] + H2O = L-tyrosyl-[protein] + phosphate</text>
        <dbReference type="Rhea" id="RHEA:10684"/>
        <dbReference type="Rhea" id="RHEA-COMP:10136"/>
        <dbReference type="Rhea" id="RHEA-COMP:20101"/>
        <dbReference type="ChEBI" id="CHEBI:15377"/>
        <dbReference type="ChEBI" id="CHEBI:43474"/>
        <dbReference type="ChEBI" id="CHEBI:46858"/>
        <dbReference type="ChEBI" id="CHEBI:61978"/>
        <dbReference type="EC" id="3.1.3.48"/>
    </reaction>
</comment>
<comment type="similarity">
    <text evidence="11">Belongs to the protein-tyrosine phosphatase family. Receptor class 3 subfamily.</text>
</comment>
<evidence type="ECO:0000256" key="6">
    <source>
        <dbReference type="ARBA" id="ARBA00022801"/>
    </source>
</evidence>
<evidence type="ECO:0000256" key="8">
    <source>
        <dbReference type="ARBA" id="ARBA00022989"/>
    </source>
</evidence>
<evidence type="ECO:0000256" key="1">
    <source>
        <dbReference type="ARBA" id="ARBA00004479"/>
    </source>
</evidence>
<keyword evidence="3 13" id="KW-0812">Transmembrane</keyword>
<dbReference type="InterPro" id="IPR036116">
    <property type="entry name" value="FN3_sf"/>
</dbReference>
<keyword evidence="7" id="KW-0904">Protein phosphatase</keyword>
<evidence type="ECO:0000256" key="12">
    <source>
        <dbReference type="ARBA" id="ARBA00051722"/>
    </source>
</evidence>
<feature type="domain" description="Fibronectin type-III" evidence="17">
    <location>
        <begin position="1054"/>
        <end position="1145"/>
    </location>
</feature>
<dbReference type="Gene3D" id="2.60.40.10">
    <property type="entry name" value="Immunoglobulins"/>
    <property type="match status" value="12"/>
</dbReference>
<dbReference type="PANTHER" id="PTHR46957:SF5">
    <property type="entry name" value="PROTEIN-TYROSINE-PHOSPHATASE"/>
    <property type="match status" value="1"/>
</dbReference>
<evidence type="ECO:0000256" key="13">
    <source>
        <dbReference type="SAM" id="Phobius"/>
    </source>
</evidence>
<dbReference type="InterPro" id="IPR016130">
    <property type="entry name" value="Tyr_Pase_AS"/>
</dbReference>
<dbReference type="PROSITE" id="PS00383">
    <property type="entry name" value="TYR_PHOSPHATASE_1"/>
    <property type="match status" value="1"/>
</dbReference>
<dbReference type="SMART" id="SM00404">
    <property type="entry name" value="PTPc_motif"/>
    <property type="match status" value="1"/>
</dbReference>
<feature type="signal peptide" evidence="14">
    <location>
        <begin position="1"/>
        <end position="20"/>
    </location>
</feature>
<dbReference type="InterPro" id="IPR013783">
    <property type="entry name" value="Ig-like_fold"/>
</dbReference>
<dbReference type="Pfam" id="PF00102">
    <property type="entry name" value="Y_phosphatase"/>
    <property type="match status" value="1"/>
</dbReference>
<dbReference type="SMART" id="SM00060">
    <property type="entry name" value="FN3"/>
    <property type="match status" value="12"/>
</dbReference>
<feature type="domain" description="Tyrosine-protein phosphatase" evidence="15">
    <location>
        <begin position="1367"/>
        <end position="1623"/>
    </location>
</feature>
<keyword evidence="18" id="KW-0675">Receptor</keyword>
<dbReference type="Proteomes" id="UP000752171">
    <property type="component" value="Unassembled WGS sequence"/>
</dbReference>
<evidence type="ECO:0000259" key="15">
    <source>
        <dbReference type="PROSITE" id="PS50055"/>
    </source>
</evidence>
<feature type="domain" description="Fibronectin type-III" evidence="17">
    <location>
        <begin position="792"/>
        <end position="881"/>
    </location>
</feature>
<dbReference type="CDD" id="cd14615">
    <property type="entry name" value="R-PTPc-J"/>
    <property type="match status" value="1"/>
</dbReference>
<evidence type="ECO:0000256" key="5">
    <source>
        <dbReference type="ARBA" id="ARBA00022737"/>
    </source>
</evidence>
<dbReference type="Pfam" id="PF18861">
    <property type="entry name" value="PTP_tm"/>
    <property type="match status" value="1"/>
</dbReference>
<keyword evidence="10" id="KW-0325">Glycoprotein</keyword>
<evidence type="ECO:0000259" key="17">
    <source>
        <dbReference type="PROSITE" id="PS50853"/>
    </source>
</evidence>
<dbReference type="GO" id="GO:0016020">
    <property type="term" value="C:membrane"/>
    <property type="evidence" value="ECO:0007669"/>
    <property type="project" value="UniProtKB-SubCell"/>
</dbReference>
<dbReference type="EMBL" id="JAICCE010000023">
    <property type="protein sequence ID" value="KAG9261001.1"/>
    <property type="molecule type" value="Genomic_DNA"/>
</dbReference>
<dbReference type="GO" id="GO:0032502">
    <property type="term" value="P:developmental process"/>
    <property type="evidence" value="ECO:0007669"/>
    <property type="project" value="UniProtKB-ARBA"/>
</dbReference>
<dbReference type="Gene3D" id="3.90.190.10">
    <property type="entry name" value="Protein tyrosine phosphatase superfamily"/>
    <property type="match status" value="1"/>
</dbReference>
<evidence type="ECO:0000313" key="18">
    <source>
        <dbReference type="EMBL" id="KAG9261001.1"/>
    </source>
</evidence>
<evidence type="ECO:0000256" key="4">
    <source>
        <dbReference type="ARBA" id="ARBA00022729"/>
    </source>
</evidence>
<feature type="domain" description="Fibronectin type-III" evidence="17">
    <location>
        <begin position="178"/>
        <end position="268"/>
    </location>
</feature>
<feature type="chain" id="PRO_5035852865" description="protein-tyrosine-phosphatase" evidence="14">
    <location>
        <begin position="21"/>
        <end position="1661"/>
    </location>
</feature>
<evidence type="ECO:0000256" key="7">
    <source>
        <dbReference type="ARBA" id="ARBA00022912"/>
    </source>
</evidence>
<dbReference type="SUPFAM" id="SSF52799">
    <property type="entry name" value="(Phosphotyrosine protein) phosphatases II"/>
    <property type="match status" value="1"/>
</dbReference>
<accession>A0A8T2KW33</accession>
<keyword evidence="5" id="KW-0677">Repeat</keyword>
<evidence type="ECO:0000256" key="11">
    <source>
        <dbReference type="ARBA" id="ARBA00025789"/>
    </source>
</evidence>
<evidence type="ECO:0000256" key="9">
    <source>
        <dbReference type="ARBA" id="ARBA00023136"/>
    </source>
</evidence>
<organism evidence="18 19">
    <name type="scientific">Astyanax mexicanus</name>
    <name type="common">Blind cave fish</name>
    <name type="synonym">Astyanax fasciatus mexicanus</name>
    <dbReference type="NCBI Taxonomy" id="7994"/>
    <lineage>
        <taxon>Eukaryota</taxon>
        <taxon>Metazoa</taxon>
        <taxon>Chordata</taxon>
        <taxon>Craniata</taxon>
        <taxon>Vertebrata</taxon>
        <taxon>Euteleostomi</taxon>
        <taxon>Actinopterygii</taxon>
        <taxon>Neopterygii</taxon>
        <taxon>Teleostei</taxon>
        <taxon>Ostariophysi</taxon>
        <taxon>Characiformes</taxon>
        <taxon>Characoidei</taxon>
        <taxon>Acestrorhamphidae</taxon>
        <taxon>Acestrorhamphinae</taxon>
        <taxon>Astyanax</taxon>
    </lineage>
</organism>
<evidence type="ECO:0000256" key="3">
    <source>
        <dbReference type="ARBA" id="ARBA00022692"/>
    </source>
</evidence>
<dbReference type="PROSITE" id="PS50853">
    <property type="entry name" value="FN3"/>
    <property type="match status" value="8"/>
</dbReference>
<proteinExistence type="inferred from homology"/>
<evidence type="ECO:0000256" key="2">
    <source>
        <dbReference type="ARBA" id="ARBA00013064"/>
    </source>
</evidence>
<feature type="transmembrane region" description="Helical" evidence="13">
    <location>
        <begin position="1300"/>
        <end position="1325"/>
    </location>
</feature>
<keyword evidence="9 13" id="KW-0472">Membrane</keyword>
<dbReference type="GO" id="GO:0004725">
    <property type="term" value="F:protein tyrosine phosphatase activity"/>
    <property type="evidence" value="ECO:0007669"/>
    <property type="project" value="UniProtKB-EC"/>
</dbReference>
<evidence type="ECO:0000313" key="19">
    <source>
        <dbReference type="Proteomes" id="UP000752171"/>
    </source>
</evidence>
<dbReference type="GO" id="GO:0043235">
    <property type="term" value="C:receptor complex"/>
    <property type="evidence" value="ECO:0007669"/>
    <property type="project" value="TreeGrafter"/>
</dbReference>
<dbReference type="InterPro" id="IPR041201">
    <property type="entry name" value="PTPRJ_TM"/>
</dbReference>
<dbReference type="SUPFAM" id="SSF49265">
    <property type="entry name" value="Fibronectin type III"/>
    <property type="match status" value="7"/>
</dbReference>
<dbReference type="InterPro" id="IPR050713">
    <property type="entry name" value="RTP_Phos/Ushers"/>
</dbReference>
<reference evidence="18 19" key="1">
    <citation type="submission" date="2021-07" db="EMBL/GenBank/DDBJ databases">
        <authorList>
            <person name="Imarazene B."/>
            <person name="Zahm M."/>
            <person name="Klopp C."/>
            <person name="Cabau C."/>
            <person name="Beille S."/>
            <person name="Jouanno E."/>
            <person name="Castinel A."/>
            <person name="Lluch J."/>
            <person name="Gil L."/>
            <person name="Kuchtly C."/>
            <person name="Lopez Roques C."/>
            <person name="Donnadieu C."/>
            <person name="Parrinello H."/>
            <person name="Journot L."/>
            <person name="Du K."/>
            <person name="Schartl M."/>
            <person name="Retaux S."/>
            <person name="Guiguen Y."/>
        </authorList>
    </citation>
    <scope>NUCLEOTIDE SEQUENCE [LARGE SCALE GENOMIC DNA]</scope>
    <source>
        <strain evidence="18">Pach_M1</strain>
        <tissue evidence="18">Testis</tissue>
    </source>
</reference>
<feature type="domain" description="Fibronectin type-III" evidence="17">
    <location>
        <begin position="354"/>
        <end position="438"/>
    </location>
</feature>
<dbReference type="InterPro" id="IPR000387">
    <property type="entry name" value="Tyr_Pase_dom"/>
</dbReference>
<feature type="domain" description="Fibronectin type-III" evidence="17">
    <location>
        <begin position="269"/>
        <end position="353"/>
    </location>
</feature>
<protein>
    <recommendedName>
        <fullName evidence="2">protein-tyrosine-phosphatase</fullName>
        <ecNumber evidence="2">3.1.3.48</ecNumber>
    </recommendedName>
</protein>
<evidence type="ECO:0000256" key="10">
    <source>
        <dbReference type="ARBA" id="ARBA00023180"/>
    </source>
</evidence>
<keyword evidence="8 13" id="KW-1133">Transmembrane helix</keyword>
<gene>
    <name evidence="18" type="primary">PTPRJ</name>
    <name evidence="18" type="ORF">AMEX_G25947</name>
</gene>
<dbReference type="SMART" id="SM00194">
    <property type="entry name" value="PTPc"/>
    <property type="match status" value="1"/>
</dbReference>
<evidence type="ECO:0000259" key="16">
    <source>
        <dbReference type="PROSITE" id="PS50056"/>
    </source>
</evidence>
<dbReference type="PROSITE" id="PS50056">
    <property type="entry name" value="TYR_PHOSPHATASE_2"/>
    <property type="match status" value="1"/>
</dbReference>